<dbReference type="Proteomes" id="UP000663864">
    <property type="component" value="Unassembled WGS sequence"/>
</dbReference>
<protein>
    <submittedName>
        <fullName evidence="1">Uncharacterized protein</fullName>
    </submittedName>
</protein>
<accession>A0A815HYQ7</accession>
<feature type="non-terminal residue" evidence="1">
    <location>
        <position position="1"/>
    </location>
</feature>
<sequence>NILTKINISTISKSNFEDYYHNILIPNQSQINFLRLSNPCVAEIIFAEPHLILNFTRLQTIILDNVQDKNFNKFFDYLICLTTLHAITISFLEHISSLDIIFSQIFRLSTLKYCKIEYQQLLFIDFTNYDSSPIEYLIINGRFSFSAFHNLLCCLPKLQHLSIHYLDKFDYYEESNKLSSIQLKYLKHVSLKLDHVHFDEFEKIIKEFFYHIQILRLTIVYDETYLDAKRWQQLILFHMPYLRIFYINHQGYVNNNNLTYHDIINQFNSSFWNENKWFFTHQHQWKYRLDTGIFYSTGPYRRKDYIYYMEIDEKLGLHYQRENVKSVKHLTIEHKTKSNCQNYFSNVNQLTIGYDVEILDDNSFITNLKCMIPLKQLTKLVINIHRFPFEEIIKLLCLTPNLHTLEFDEYSLQEINSNFTKYNILLQDILKKNKIENLVLTGICSLNQIRFIIDVFSKLKYLKIQIYSTKISSIIQYLLSKTHNQAQNLFYLCILCIGEVYLEETKDLIKLKNLLDNYSIEYINYSLHLWCAFHNLLCCLPKLQHLSINYLVNYDHYRERNQLSSIQLKYLKHVSLKLEDVHFDEFEKIIKEFFYHIQILRLTIAWNGTYLDAKRWQQLILFYMSYLRIFDINHHDFPDKIDLRYHDIINQFNSSFWNEKKWFFTYYYEPKHHCNFETFYSIVPYRKKDYMYYTEIDEKLGLHHQRENLKSVKHLHIARKIEPNCRNYFSNVNQLTIGYAVEMLDGDSFITNLKCMIPLKQLTKLVINIHCFPFEEIIKLLCLTPNLHTLRFCAYSLQEIDSYFTKYNILLQDILKKNKIENLVLTGKCSLNQIRFIVCVFSKLKYLKIGIDSTEISSIIQYLLSKTHDQAQHLFYLCISNIREVCLKETKDLIKLENLLDNYSIEFINEDLYLWW</sequence>
<evidence type="ECO:0000313" key="2">
    <source>
        <dbReference type="Proteomes" id="UP000663864"/>
    </source>
</evidence>
<evidence type="ECO:0000313" key="1">
    <source>
        <dbReference type="EMBL" id="CAF1358923.1"/>
    </source>
</evidence>
<reference evidence="1" key="1">
    <citation type="submission" date="2021-02" db="EMBL/GenBank/DDBJ databases">
        <authorList>
            <person name="Nowell W R."/>
        </authorList>
    </citation>
    <scope>NUCLEOTIDE SEQUENCE</scope>
</reference>
<proteinExistence type="predicted"/>
<dbReference type="AlphaFoldDB" id="A0A815HYQ7"/>
<name>A0A815HYQ7_9BILA</name>
<comment type="caution">
    <text evidence="1">The sequence shown here is derived from an EMBL/GenBank/DDBJ whole genome shotgun (WGS) entry which is preliminary data.</text>
</comment>
<gene>
    <name evidence="1" type="ORF">ZHD862_LOCUS30967</name>
</gene>
<dbReference type="EMBL" id="CAJNOT010003021">
    <property type="protein sequence ID" value="CAF1358923.1"/>
    <property type="molecule type" value="Genomic_DNA"/>
</dbReference>
<organism evidence="1 2">
    <name type="scientific">Rotaria sordida</name>
    <dbReference type="NCBI Taxonomy" id="392033"/>
    <lineage>
        <taxon>Eukaryota</taxon>
        <taxon>Metazoa</taxon>
        <taxon>Spiralia</taxon>
        <taxon>Gnathifera</taxon>
        <taxon>Rotifera</taxon>
        <taxon>Eurotatoria</taxon>
        <taxon>Bdelloidea</taxon>
        <taxon>Philodinida</taxon>
        <taxon>Philodinidae</taxon>
        <taxon>Rotaria</taxon>
    </lineage>
</organism>